<feature type="signal peptide" evidence="1">
    <location>
        <begin position="1"/>
        <end position="20"/>
    </location>
</feature>
<evidence type="ECO:0000313" key="2">
    <source>
        <dbReference type="EMBL" id="NLR94612.1"/>
    </source>
</evidence>
<dbReference type="NCBIfam" id="TIGR04131">
    <property type="entry name" value="Bac_Flav_CTERM"/>
    <property type="match status" value="1"/>
</dbReference>
<organism evidence="2 3">
    <name type="scientific">Flammeovirga agarivorans</name>
    <dbReference type="NCBI Taxonomy" id="2726742"/>
    <lineage>
        <taxon>Bacteria</taxon>
        <taxon>Pseudomonadati</taxon>
        <taxon>Bacteroidota</taxon>
        <taxon>Cytophagia</taxon>
        <taxon>Cytophagales</taxon>
        <taxon>Flammeovirgaceae</taxon>
        <taxon>Flammeovirga</taxon>
    </lineage>
</organism>
<protein>
    <submittedName>
        <fullName evidence="2">Gliding motility-associated C-terminal domain-containing protein</fullName>
    </submittedName>
</protein>
<evidence type="ECO:0000313" key="3">
    <source>
        <dbReference type="Proteomes" id="UP000585050"/>
    </source>
</evidence>
<keyword evidence="3" id="KW-1185">Reference proteome</keyword>
<dbReference type="EMBL" id="JABAIL010000013">
    <property type="protein sequence ID" value="NLR94612.1"/>
    <property type="molecule type" value="Genomic_DNA"/>
</dbReference>
<dbReference type="AlphaFoldDB" id="A0A7X8SQX2"/>
<comment type="caution">
    <text evidence="2">The sequence shown here is derived from an EMBL/GenBank/DDBJ whole genome shotgun (WGS) entry which is preliminary data.</text>
</comment>
<feature type="chain" id="PRO_5030779252" evidence="1">
    <location>
        <begin position="21"/>
        <end position="414"/>
    </location>
</feature>
<dbReference type="Proteomes" id="UP000585050">
    <property type="component" value="Unassembled WGS sequence"/>
</dbReference>
<proteinExistence type="predicted"/>
<keyword evidence="1" id="KW-0732">Signal</keyword>
<gene>
    <name evidence="2" type="ORF">HGP29_25635</name>
</gene>
<dbReference type="InterPro" id="IPR026341">
    <property type="entry name" value="T9SS_type_B"/>
</dbReference>
<reference evidence="2 3" key="1">
    <citation type="submission" date="2020-04" db="EMBL/GenBank/DDBJ databases">
        <title>Flammeovirga sp. SR4, a novel species isolated from seawater.</title>
        <authorList>
            <person name="Wang X."/>
        </authorList>
    </citation>
    <scope>NUCLEOTIDE SEQUENCE [LARGE SCALE GENOMIC DNA]</scope>
    <source>
        <strain evidence="2 3">SR4</strain>
    </source>
</reference>
<dbReference type="Pfam" id="PF13585">
    <property type="entry name" value="CHU_C"/>
    <property type="match status" value="1"/>
</dbReference>
<sequence>MKKLSILLLGIFYLTFPTLAQNGNWNVNVNDYQYTMSLTAFIAVDGEVLQSTEDKVAVFNGSTCRGVTNLIYVEAIDKYLAYLTIYSNSNNEELSFKIYKSDEDKEVEVQEIITFAIDEHYGDVFQSYSIAEPQLSTSVELEIESFNNVEILDSYQIEDSLFYVVDFDADLTNLYPNFSMSEGASMYQDRVQMNDSSVGINFTDSMVVDVMSEDQSTMKTYTIFVDNRFANDQTEIIYFAVDGIILDSSIDDERVWLLLPFGTQISDVTVDYEISENAYLYYQDSLINSGQKLNLTLGDTLKVVSENLANEQSYVLDIEFNGLGDGVEAQATNVITPNNDGYNDYWIVNEIDRLSEAKFQIYTINGTILYESIGYDNTWNGYYKGQPLPVGNYYYQITNNATGEFFSGEILIVY</sequence>
<dbReference type="RefSeq" id="WP_168885322.1">
    <property type="nucleotide sequence ID" value="NZ_JABAIL010000013.1"/>
</dbReference>
<name>A0A7X8SQX2_9BACT</name>
<dbReference type="Gene3D" id="2.60.40.2340">
    <property type="match status" value="1"/>
</dbReference>
<accession>A0A7X8SQX2</accession>
<evidence type="ECO:0000256" key="1">
    <source>
        <dbReference type="SAM" id="SignalP"/>
    </source>
</evidence>